<feature type="transmembrane region" description="Helical" evidence="10">
    <location>
        <begin position="24"/>
        <end position="47"/>
    </location>
</feature>
<keyword evidence="14" id="KW-1185">Reference proteome</keyword>
<evidence type="ECO:0000313" key="13">
    <source>
        <dbReference type="EMBL" id="SFD14383.1"/>
    </source>
</evidence>
<sequence length="704" mass="78041">MQNRKLRKNTNEKINKSESIKKKVVLATIIINSIAFLSIAVFLFFIITSYNSKNFDEKVVQNQNNLDQYLIKYFDGVESSINTLEGSSDIKGLKNNNVTTYVDKSDESGSLKMTPLENGDFEANLYNYFKMFLDSNKEVSSIAFAGMDNGGYMRYPSIDRKNNYDPRERPWYKDALTTDKISYTDANLTTNGDFSLAAIKRVKVDDKVIGVLNVDVSLKDLADLSQKYKNGDNGFVVILDKQGTVISNGKDSKLISKNVKDLGIEGFEEKDLNSNTKKEITIAGNKYKMYIEKSTKDNLPLTYLSFVEKSEITKSANNMMLLIGVIAIAFIIIISLVFIKMMQKLLIHINSISNNLEIIGSGDLTVQLDNEVLNLKDEIGVIARSSNSMQDSIKDMLSVVGVSSDEIQIKGQEINNTSEEIKSSANQVSLAINDVSQGALNQAEDLMDINNKLNLFSDQIDNIVTNISNLEENSKAAKDINDNNKQIMTDLLNTSNKVDKNVKNFDVMMRNLNNSISKIGDITSIINGIAEQTNLLALNAAIEASRVGDAGKGFAVVADEIRKLAEGSKNAVYEINNLITNNLQSMKELMNASEEVGDNVSNQVNIANMGVQAFYSMNEKLEEVIPKIFTINKEATNINNNKNLILEKVQDVASVAEETSASSEEIVAFSQGLEDITITMNALSTDLNHIAVDVKNGLDKFKYK</sequence>
<reference evidence="13 14" key="1">
    <citation type="submission" date="2016-10" db="EMBL/GenBank/DDBJ databases">
        <authorList>
            <person name="de Groot N.N."/>
        </authorList>
    </citation>
    <scope>NUCLEOTIDE SEQUENCE [LARGE SCALE GENOMIC DNA]</scope>
    <source>
        <strain evidence="13 14">DSM 12992</strain>
    </source>
</reference>
<evidence type="ECO:0000256" key="9">
    <source>
        <dbReference type="PROSITE-ProRule" id="PRU00284"/>
    </source>
</evidence>
<dbReference type="PANTHER" id="PTHR32089:SF112">
    <property type="entry name" value="LYSOZYME-LIKE PROTEIN-RELATED"/>
    <property type="match status" value="1"/>
</dbReference>
<dbReference type="PANTHER" id="PTHR32089">
    <property type="entry name" value="METHYL-ACCEPTING CHEMOTAXIS PROTEIN MCPB"/>
    <property type="match status" value="1"/>
</dbReference>
<dbReference type="PROSITE" id="PS50885">
    <property type="entry name" value="HAMP"/>
    <property type="match status" value="1"/>
</dbReference>
<dbReference type="SMART" id="SM00283">
    <property type="entry name" value="MA"/>
    <property type="match status" value="1"/>
</dbReference>
<accession>A0A1I1Q587</accession>
<evidence type="ECO:0000256" key="2">
    <source>
        <dbReference type="ARBA" id="ARBA00022475"/>
    </source>
</evidence>
<evidence type="ECO:0000256" key="6">
    <source>
        <dbReference type="ARBA" id="ARBA00023136"/>
    </source>
</evidence>
<dbReference type="InterPro" id="IPR003660">
    <property type="entry name" value="HAMP_dom"/>
</dbReference>
<feature type="domain" description="HAMP" evidence="12">
    <location>
        <begin position="349"/>
        <end position="398"/>
    </location>
</feature>
<dbReference type="GO" id="GO:0007165">
    <property type="term" value="P:signal transduction"/>
    <property type="evidence" value="ECO:0007669"/>
    <property type="project" value="UniProtKB-KW"/>
</dbReference>
<dbReference type="GO" id="GO:0005886">
    <property type="term" value="C:plasma membrane"/>
    <property type="evidence" value="ECO:0007669"/>
    <property type="project" value="UniProtKB-SubCell"/>
</dbReference>
<dbReference type="OrthoDB" id="9814363at2"/>
<evidence type="ECO:0000256" key="10">
    <source>
        <dbReference type="SAM" id="Phobius"/>
    </source>
</evidence>
<evidence type="ECO:0000313" key="14">
    <source>
        <dbReference type="Proteomes" id="UP000199263"/>
    </source>
</evidence>
<protein>
    <submittedName>
        <fullName evidence="13">Methyl-accepting chemotaxis protein</fullName>
    </submittedName>
</protein>
<feature type="domain" description="Methyl-accepting transducer" evidence="11">
    <location>
        <begin position="417"/>
        <end position="667"/>
    </location>
</feature>
<dbReference type="EMBL" id="FOMG01000021">
    <property type="protein sequence ID" value="SFD14383.1"/>
    <property type="molecule type" value="Genomic_DNA"/>
</dbReference>
<dbReference type="PROSITE" id="PS50111">
    <property type="entry name" value="CHEMOTAXIS_TRANSDUC_2"/>
    <property type="match status" value="1"/>
</dbReference>
<dbReference type="Pfam" id="PF00015">
    <property type="entry name" value="MCPsignal"/>
    <property type="match status" value="1"/>
</dbReference>
<dbReference type="Gene3D" id="3.30.450.20">
    <property type="entry name" value="PAS domain"/>
    <property type="match status" value="2"/>
</dbReference>
<keyword evidence="3" id="KW-0145">Chemotaxis</keyword>
<organism evidence="13 14">
    <name type="scientific">Clostridium uliginosum</name>
    <dbReference type="NCBI Taxonomy" id="119641"/>
    <lineage>
        <taxon>Bacteria</taxon>
        <taxon>Bacillati</taxon>
        <taxon>Bacillota</taxon>
        <taxon>Clostridia</taxon>
        <taxon>Eubacteriales</taxon>
        <taxon>Clostridiaceae</taxon>
        <taxon>Clostridium</taxon>
    </lineage>
</organism>
<dbReference type="RefSeq" id="WP_090092575.1">
    <property type="nucleotide sequence ID" value="NZ_FOMG01000021.1"/>
</dbReference>
<dbReference type="Pfam" id="PF02743">
    <property type="entry name" value="dCache_1"/>
    <property type="match status" value="1"/>
</dbReference>
<dbReference type="Gene3D" id="1.10.8.500">
    <property type="entry name" value="HAMP domain in histidine kinase"/>
    <property type="match status" value="1"/>
</dbReference>
<name>A0A1I1Q587_9CLOT</name>
<comment type="subcellular location">
    <subcellularLocation>
        <location evidence="1">Cell membrane</location>
        <topology evidence="1">Multi-pass membrane protein</topology>
    </subcellularLocation>
</comment>
<dbReference type="Proteomes" id="UP000199263">
    <property type="component" value="Unassembled WGS sequence"/>
</dbReference>
<keyword evidence="2" id="KW-1003">Cell membrane</keyword>
<evidence type="ECO:0000259" key="11">
    <source>
        <dbReference type="PROSITE" id="PS50111"/>
    </source>
</evidence>
<keyword evidence="6 10" id="KW-0472">Membrane</keyword>
<dbReference type="STRING" id="119641.SAMN05421842_12146"/>
<dbReference type="CDD" id="cd12913">
    <property type="entry name" value="PDC1_MCP_like"/>
    <property type="match status" value="1"/>
</dbReference>
<evidence type="ECO:0000259" key="12">
    <source>
        <dbReference type="PROSITE" id="PS50885"/>
    </source>
</evidence>
<dbReference type="AlphaFoldDB" id="A0A1I1Q587"/>
<dbReference type="GO" id="GO:0006935">
    <property type="term" value="P:chemotaxis"/>
    <property type="evidence" value="ECO:0007669"/>
    <property type="project" value="UniProtKB-KW"/>
</dbReference>
<dbReference type="InterPro" id="IPR033479">
    <property type="entry name" value="dCache_1"/>
</dbReference>
<evidence type="ECO:0000256" key="8">
    <source>
        <dbReference type="ARBA" id="ARBA00029447"/>
    </source>
</evidence>
<keyword evidence="4 10" id="KW-0812">Transmembrane</keyword>
<keyword evidence="7 9" id="KW-0807">Transducer</keyword>
<keyword evidence="5 10" id="KW-1133">Transmembrane helix</keyword>
<comment type="similarity">
    <text evidence="8">Belongs to the methyl-accepting chemotaxis (MCP) protein family.</text>
</comment>
<dbReference type="InterPro" id="IPR004089">
    <property type="entry name" value="MCPsignal_dom"/>
</dbReference>
<evidence type="ECO:0000256" key="5">
    <source>
        <dbReference type="ARBA" id="ARBA00022989"/>
    </source>
</evidence>
<evidence type="ECO:0000256" key="7">
    <source>
        <dbReference type="ARBA" id="ARBA00023224"/>
    </source>
</evidence>
<dbReference type="CDD" id="cd06225">
    <property type="entry name" value="HAMP"/>
    <property type="match status" value="1"/>
</dbReference>
<gene>
    <name evidence="13" type="ORF">SAMN05421842_12146</name>
</gene>
<dbReference type="SUPFAM" id="SSF58104">
    <property type="entry name" value="Methyl-accepting chemotaxis protein (MCP) signaling domain"/>
    <property type="match status" value="1"/>
</dbReference>
<feature type="transmembrane region" description="Helical" evidence="10">
    <location>
        <begin position="319"/>
        <end position="339"/>
    </location>
</feature>
<dbReference type="Gene3D" id="1.10.287.950">
    <property type="entry name" value="Methyl-accepting chemotaxis protein"/>
    <property type="match status" value="1"/>
</dbReference>
<proteinExistence type="inferred from homology"/>
<evidence type="ECO:0000256" key="1">
    <source>
        <dbReference type="ARBA" id="ARBA00004651"/>
    </source>
</evidence>
<evidence type="ECO:0000256" key="3">
    <source>
        <dbReference type="ARBA" id="ARBA00022500"/>
    </source>
</evidence>
<evidence type="ECO:0000256" key="4">
    <source>
        <dbReference type="ARBA" id="ARBA00022692"/>
    </source>
</evidence>